<accession>A0A9J6GMY8</accession>
<reference evidence="1 2" key="1">
    <citation type="journal article" date="2020" name="Cell">
        <title>Large-Scale Comparative Analyses of Tick Genomes Elucidate Their Genetic Diversity and Vector Capacities.</title>
        <authorList>
            <consortium name="Tick Genome and Microbiome Consortium (TIGMIC)"/>
            <person name="Jia N."/>
            <person name="Wang J."/>
            <person name="Shi W."/>
            <person name="Du L."/>
            <person name="Sun Y."/>
            <person name="Zhan W."/>
            <person name="Jiang J.F."/>
            <person name="Wang Q."/>
            <person name="Zhang B."/>
            <person name="Ji P."/>
            <person name="Bell-Sakyi L."/>
            <person name="Cui X.M."/>
            <person name="Yuan T.T."/>
            <person name="Jiang B.G."/>
            <person name="Yang W.F."/>
            <person name="Lam T.T."/>
            <person name="Chang Q.C."/>
            <person name="Ding S.J."/>
            <person name="Wang X.J."/>
            <person name="Zhu J.G."/>
            <person name="Ruan X.D."/>
            <person name="Zhao L."/>
            <person name="Wei J.T."/>
            <person name="Ye R.Z."/>
            <person name="Que T.C."/>
            <person name="Du C.H."/>
            <person name="Zhou Y.H."/>
            <person name="Cheng J.X."/>
            <person name="Dai P.F."/>
            <person name="Guo W.B."/>
            <person name="Han X.H."/>
            <person name="Huang E.J."/>
            <person name="Li L.F."/>
            <person name="Wei W."/>
            <person name="Gao Y.C."/>
            <person name="Liu J.Z."/>
            <person name="Shao H.Z."/>
            <person name="Wang X."/>
            <person name="Wang C.C."/>
            <person name="Yang T.C."/>
            <person name="Huo Q.B."/>
            <person name="Li W."/>
            <person name="Chen H.Y."/>
            <person name="Chen S.E."/>
            <person name="Zhou L.G."/>
            <person name="Ni X.B."/>
            <person name="Tian J.H."/>
            <person name="Sheng Y."/>
            <person name="Liu T."/>
            <person name="Pan Y.S."/>
            <person name="Xia L.Y."/>
            <person name="Li J."/>
            <person name="Zhao F."/>
            <person name="Cao W.C."/>
        </authorList>
    </citation>
    <scope>NUCLEOTIDE SEQUENCE [LARGE SCALE GENOMIC DNA]</scope>
    <source>
        <strain evidence="1">HaeL-2018</strain>
    </source>
</reference>
<protein>
    <submittedName>
        <fullName evidence="1">Uncharacterized protein</fullName>
    </submittedName>
</protein>
<dbReference type="AlphaFoldDB" id="A0A9J6GMY8"/>
<evidence type="ECO:0000313" key="1">
    <source>
        <dbReference type="EMBL" id="KAH9375500.1"/>
    </source>
</evidence>
<dbReference type="EMBL" id="JABSTR010000007">
    <property type="protein sequence ID" value="KAH9375500.1"/>
    <property type="molecule type" value="Genomic_DNA"/>
</dbReference>
<evidence type="ECO:0000313" key="2">
    <source>
        <dbReference type="Proteomes" id="UP000821853"/>
    </source>
</evidence>
<organism evidence="1 2">
    <name type="scientific">Haemaphysalis longicornis</name>
    <name type="common">Bush tick</name>
    <dbReference type="NCBI Taxonomy" id="44386"/>
    <lineage>
        <taxon>Eukaryota</taxon>
        <taxon>Metazoa</taxon>
        <taxon>Ecdysozoa</taxon>
        <taxon>Arthropoda</taxon>
        <taxon>Chelicerata</taxon>
        <taxon>Arachnida</taxon>
        <taxon>Acari</taxon>
        <taxon>Parasitiformes</taxon>
        <taxon>Ixodida</taxon>
        <taxon>Ixodoidea</taxon>
        <taxon>Ixodidae</taxon>
        <taxon>Haemaphysalinae</taxon>
        <taxon>Haemaphysalis</taxon>
    </lineage>
</organism>
<dbReference type="Proteomes" id="UP000821853">
    <property type="component" value="Chromosome 5"/>
</dbReference>
<proteinExistence type="predicted"/>
<sequence>MEHLVTLLGNMRLARTLLHIMHTVYDLYSQTTQEEIAGFMGSLSCEVRIVYSTEVCLADEVIDLATATHGQSSNVRQVGRHLYTGEKF</sequence>
<dbReference type="VEuPathDB" id="VectorBase:HLOH_041754"/>
<name>A0A9J6GMY8_HAELO</name>
<keyword evidence="2" id="KW-1185">Reference proteome</keyword>
<comment type="caution">
    <text evidence="1">The sequence shown here is derived from an EMBL/GenBank/DDBJ whole genome shotgun (WGS) entry which is preliminary data.</text>
</comment>
<gene>
    <name evidence="1" type="ORF">HPB48_016647</name>
</gene>